<dbReference type="SUPFAM" id="SSF52540">
    <property type="entry name" value="P-loop containing nucleoside triphosphate hydrolases"/>
    <property type="match status" value="1"/>
</dbReference>
<accession>A0A0R2MZG5</accession>
<gene>
    <name evidence="2" type="ORF">IV56_GL000491</name>
</gene>
<evidence type="ECO:0000313" key="2">
    <source>
        <dbReference type="EMBL" id="KRO17165.1"/>
    </source>
</evidence>
<dbReference type="SMART" id="SM00382">
    <property type="entry name" value="AAA"/>
    <property type="match status" value="1"/>
</dbReference>
<dbReference type="RefSeq" id="WP_056992750.1">
    <property type="nucleotide sequence ID" value="NZ_JQCE01000021.1"/>
</dbReference>
<dbReference type="InterPro" id="IPR003593">
    <property type="entry name" value="AAA+_ATPase"/>
</dbReference>
<evidence type="ECO:0000259" key="1">
    <source>
        <dbReference type="SMART" id="SM00382"/>
    </source>
</evidence>
<protein>
    <recommendedName>
        <fullName evidence="1">AAA+ ATPase domain-containing protein</fullName>
    </recommendedName>
</protein>
<name>A0A0R2MZG5_9LACO</name>
<dbReference type="PATRIC" id="fig|1293598.4.peg.524"/>
<keyword evidence="3" id="KW-1185">Reference proteome</keyword>
<feature type="domain" description="AAA+ ATPase" evidence="1">
    <location>
        <begin position="244"/>
        <end position="646"/>
    </location>
</feature>
<dbReference type="SUPFAM" id="SSF89550">
    <property type="entry name" value="PHP domain-like"/>
    <property type="match status" value="1"/>
</dbReference>
<dbReference type="Gene3D" id="3.20.20.140">
    <property type="entry name" value="Metal-dependent hydrolases"/>
    <property type="match status" value="1"/>
</dbReference>
<dbReference type="AlphaFoldDB" id="A0A0R2MZG5"/>
<comment type="caution">
    <text evidence="2">The sequence shown here is derived from an EMBL/GenBank/DDBJ whole genome shotgun (WGS) entry which is preliminary data.</text>
</comment>
<proteinExistence type="predicted"/>
<dbReference type="STRING" id="1293598.IV56_GL000491"/>
<dbReference type="InterPro" id="IPR027417">
    <property type="entry name" value="P-loop_NTPase"/>
</dbReference>
<dbReference type="Gene3D" id="3.40.50.300">
    <property type="entry name" value="P-loop containing nucleotide triphosphate hydrolases"/>
    <property type="match status" value="1"/>
</dbReference>
<dbReference type="InterPro" id="IPR016195">
    <property type="entry name" value="Pol/histidinol_Pase-like"/>
</dbReference>
<reference evidence="2 3" key="1">
    <citation type="journal article" date="2015" name="Genome Announc.">
        <title>Expanding the biotechnology potential of lactobacilli through comparative genomics of 213 strains and associated genera.</title>
        <authorList>
            <person name="Sun Z."/>
            <person name="Harris H.M."/>
            <person name="McCann A."/>
            <person name="Guo C."/>
            <person name="Argimon S."/>
            <person name="Zhang W."/>
            <person name="Yang X."/>
            <person name="Jeffery I.B."/>
            <person name="Cooney J.C."/>
            <person name="Kagawa T.F."/>
            <person name="Liu W."/>
            <person name="Song Y."/>
            <person name="Salvetti E."/>
            <person name="Wrobel A."/>
            <person name="Rasinkangas P."/>
            <person name="Parkhill J."/>
            <person name="Rea M.C."/>
            <person name="O'Sullivan O."/>
            <person name="Ritari J."/>
            <person name="Douillard F.P."/>
            <person name="Paul Ross R."/>
            <person name="Yang R."/>
            <person name="Briner A.E."/>
            <person name="Felis G.E."/>
            <person name="de Vos W.M."/>
            <person name="Barrangou R."/>
            <person name="Klaenhammer T.R."/>
            <person name="Caufield P.W."/>
            <person name="Cui Y."/>
            <person name="Zhang H."/>
            <person name="O'Toole P.W."/>
        </authorList>
    </citation>
    <scope>NUCLEOTIDE SEQUENCE [LARGE SCALE GENOMIC DNA]</scope>
    <source>
        <strain evidence="2 3">DSM 24301</strain>
    </source>
</reference>
<evidence type="ECO:0000313" key="3">
    <source>
        <dbReference type="Proteomes" id="UP000050969"/>
    </source>
</evidence>
<sequence>MTIRVDFHIHTLSTESKDDGFEFSLNWLKKYTQTLKMDAIAITNHNAFDLRQFNQISDALDCIVLPGVELSLANGHVNLVFDNTENNKKLLETACKSIDLGSSNGLTDDEFKNIFEDLKEGLFIYEYGKSNSFVPDKELKDTYFGRYTFVRGVNSQLKFQRALLQNTEPCPALFSDAHATELDPDPTRNDISKLALKNTFLNIETFSFAQIMLEFKNSRHVTASADGEPNTFQIDVEGWPVTVSTKLNLIVGRRGSGKTFLLNHINNQYGNGTDAVAYIQQFKSSEATERFLADESARIAGQARERWVESHKLAFDSMVRFYKDETSDNVETYLGSLKRFAHEVVNTNIARKVKIFSESIYELTDIKQTGMSIKKLKEVIDDQSLWHYATSSKRLEYRKNVSDAYNNLRENYIAQKIEITIKTVVNGVMESIKNTVKKRTAIQPVDSIDLFHQFERQKEQAKIVDALQIALDEVLDVSEAEYSYTIHVWKGRWTSAEQFLKAAPRKGGKLAVKDDLIKPYLAKEYKTFLSNLFSQNYRTAFTLDSGLDLSRYLANFEVELLTDAGMPASGGQQMALGLMMKLDDAKKADIVLVDEPEGSLDNVFIKKELIPKLRELSESTPVFVITHNSTLGALLNPDRLLIAKFDSNERSYQLLSGDFFAKKVRSPSGQESQSYEAFVDAMEAGIGTYKEKGIQYENLRIE</sequence>
<dbReference type="EMBL" id="JQCE01000021">
    <property type="protein sequence ID" value="KRO17165.1"/>
    <property type="molecule type" value="Genomic_DNA"/>
</dbReference>
<organism evidence="2 3">
    <name type="scientific">Lacticaseibacillus saniviri JCM 17471 = DSM 24301</name>
    <dbReference type="NCBI Taxonomy" id="1293598"/>
    <lineage>
        <taxon>Bacteria</taxon>
        <taxon>Bacillati</taxon>
        <taxon>Bacillota</taxon>
        <taxon>Bacilli</taxon>
        <taxon>Lactobacillales</taxon>
        <taxon>Lactobacillaceae</taxon>
        <taxon>Lacticaseibacillus</taxon>
    </lineage>
</organism>
<dbReference type="Proteomes" id="UP000050969">
    <property type="component" value="Unassembled WGS sequence"/>
</dbReference>
<dbReference type="CDD" id="cd00267">
    <property type="entry name" value="ABC_ATPase"/>
    <property type="match status" value="1"/>
</dbReference>